<sequence>MNLSRLLLLHALVTLGAGVVLILSPARIPATVGIALPPDARLLAYLLGAAELALGALSYLARRIQDAGALRVVVRTFIGFHLATAAVEVLAFSQGLTARIWGNVALRLLISLLFYFYGLRRSPAGTRPIT</sequence>
<reference evidence="2 3" key="1">
    <citation type="submission" date="2016-11" db="EMBL/GenBank/DDBJ databases">
        <authorList>
            <person name="Jaros S."/>
            <person name="Januszkiewicz K."/>
            <person name="Wedrychowicz H."/>
        </authorList>
    </citation>
    <scope>NUCLEOTIDE SEQUENCE [LARGE SCALE GENOMIC DNA]</scope>
    <source>
        <strain evidence="2 3">DSM 21074</strain>
    </source>
</reference>
<evidence type="ECO:0000313" key="3">
    <source>
        <dbReference type="Proteomes" id="UP000184418"/>
    </source>
</evidence>
<organism evidence="2 3">
    <name type="scientific">Hymenobacter daecheongensis DSM 21074</name>
    <dbReference type="NCBI Taxonomy" id="1121955"/>
    <lineage>
        <taxon>Bacteria</taxon>
        <taxon>Pseudomonadati</taxon>
        <taxon>Bacteroidota</taxon>
        <taxon>Cytophagia</taxon>
        <taxon>Cytophagales</taxon>
        <taxon>Hymenobacteraceae</taxon>
        <taxon>Hymenobacter</taxon>
    </lineage>
</organism>
<protein>
    <recommendedName>
        <fullName evidence="4">DoxX-like family protein</fullName>
    </recommendedName>
</protein>
<keyword evidence="3" id="KW-1185">Reference proteome</keyword>
<dbReference type="RefSeq" id="WP_073112325.1">
    <property type="nucleotide sequence ID" value="NZ_FQYN01000010.1"/>
</dbReference>
<evidence type="ECO:0000256" key="1">
    <source>
        <dbReference type="SAM" id="Phobius"/>
    </source>
</evidence>
<dbReference type="OrthoDB" id="9553905at2"/>
<feature type="transmembrane region" description="Helical" evidence="1">
    <location>
        <begin position="98"/>
        <end position="117"/>
    </location>
</feature>
<keyword evidence="1" id="KW-0472">Membrane</keyword>
<dbReference type="Proteomes" id="UP000184418">
    <property type="component" value="Unassembled WGS sequence"/>
</dbReference>
<gene>
    <name evidence="2" type="ORF">SAMN02745146_0114</name>
</gene>
<dbReference type="STRING" id="1121955.SAMN02745146_0114"/>
<dbReference type="AlphaFoldDB" id="A0A1M6LZE8"/>
<keyword evidence="1" id="KW-0812">Transmembrane</keyword>
<dbReference type="EMBL" id="FQYN01000010">
    <property type="protein sequence ID" value="SHJ76596.1"/>
    <property type="molecule type" value="Genomic_DNA"/>
</dbReference>
<accession>A0A1M6LZE8</accession>
<evidence type="ECO:0000313" key="2">
    <source>
        <dbReference type="EMBL" id="SHJ76596.1"/>
    </source>
</evidence>
<feature type="transmembrane region" description="Helical" evidence="1">
    <location>
        <begin position="72"/>
        <end position="92"/>
    </location>
</feature>
<name>A0A1M6LZE8_9BACT</name>
<proteinExistence type="predicted"/>
<feature type="transmembrane region" description="Helical" evidence="1">
    <location>
        <begin position="42"/>
        <end position="60"/>
    </location>
</feature>
<keyword evidence="1" id="KW-1133">Transmembrane helix</keyword>
<evidence type="ECO:0008006" key="4">
    <source>
        <dbReference type="Google" id="ProtNLM"/>
    </source>
</evidence>